<protein>
    <submittedName>
        <fullName evidence="1">DUF2924 domain-containing protein</fullName>
    </submittedName>
</protein>
<dbReference type="RefSeq" id="WP_196104133.1">
    <property type="nucleotide sequence ID" value="NZ_CP064942.1"/>
</dbReference>
<proteinExistence type="predicted"/>
<dbReference type="EMBL" id="CP064942">
    <property type="protein sequence ID" value="QPH54932.1"/>
    <property type="molecule type" value="Genomic_DNA"/>
</dbReference>
<dbReference type="Pfam" id="PF11149">
    <property type="entry name" value="DUF2924"/>
    <property type="match status" value="1"/>
</dbReference>
<reference evidence="1 2" key="1">
    <citation type="submission" date="2020-11" db="EMBL/GenBank/DDBJ databases">
        <title>Description of Pontivivens ytuae sp. nov. isolated from deep sea sediment of Mariana Trench.</title>
        <authorList>
            <person name="Wang Z."/>
            <person name="Sun Q.-L."/>
            <person name="Xu X.-D."/>
            <person name="Tang Y.-Z."/>
            <person name="Zhang J."/>
        </authorList>
    </citation>
    <scope>NUCLEOTIDE SEQUENCE [LARGE SCALE GENOMIC DNA]</scope>
    <source>
        <strain evidence="1 2">MT2928</strain>
    </source>
</reference>
<evidence type="ECO:0000313" key="1">
    <source>
        <dbReference type="EMBL" id="QPH54932.1"/>
    </source>
</evidence>
<gene>
    <name evidence="1" type="ORF">I0K15_03970</name>
</gene>
<dbReference type="InterPro" id="IPR021322">
    <property type="entry name" value="DUF2924"/>
</dbReference>
<accession>A0A7S9LTC1</accession>
<dbReference type="Proteomes" id="UP000594800">
    <property type="component" value="Chromosome"/>
</dbReference>
<dbReference type="AlphaFoldDB" id="A0A7S9LTC1"/>
<sequence length="135" mass="15658">MTVPTEMQPTLDAIERFDRSDCLAEWRRMFGAEPPPYLSVSFMRRVLLWKRQCDLDGDVSSNTWRTLERIADGRRVASHPKPGTELIREWNGRTYRVRVTEHGFEMEGARYRSLSAVAKRITGAHWSGPRFFGLA</sequence>
<dbReference type="KEGG" id="poz:I0K15_03970"/>
<name>A0A7S9LTC1_9RHOB</name>
<evidence type="ECO:0000313" key="2">
    <source>
        <dbReference type="Proteomes" id="UP000594800"/>
    </source>
</evidence>
<keyword evidence="2" id="KW-1185">Reference proteome</keyword>
<organism evidence="1 2">
    <name type="scientific">Pontivivens ytuae</name>
    <dbReference type="NCBI Taxonomy" id="2789856"/>
    <lineage>
        <taxon>Bacteria</taxon>
        <taxon>Pseudomonadati</taxon>
        <taxon>Pseudomonadota</taxon>
        <taxon>Alphaproteobacteria</taxon>
        <taxon>Rhodobacterales</taxon>
        <taxon>Paracoccaceae</taxon>
        <taxon>Pontivivens</taxon>
    </lineage>
</organism>